<gene>
    <name evidence="1" type="ORF">FOZ62_008295</name>
</gene>
<comment type="caution">
    <text evidence="1">The sequence shown here is derived from an EMBL/GenBank/DDBJ whole genome shotgun (WGS) entry which is preliminary data.</text>
</comment>
<evidence type="ECO:0000313" key="2">
    <source>
        <dbReference type="Proteomes" id="UP000574390"/>
    </source>
</evidence>
<feature type="non-terminal residue" evidence="1">
    <location>
        <position position="1"/>
    </location>
</feature>
<proteinExistence type="predicted"/>
<organism evidence="1 2">
    <name type="scientific">Perkinsus olseni</name>
    <name type="common">Perkinsus atlanticus</name>
    <dbReference type="NCBI Taxonomy" id="32597"/>
    <lineage>
        <taxon>Eukaryota</taxon>
        <taxon>Sar</taxon>
        <taxon>Alveolata</taxon>
        <taxon>Perkinsozoa</taxon>
        <taxon>Perkinsea</taxon>
        <taxon>Perkinsida</taxon>
        <taxon>Perkinsidae</taxon>
        <taxon>Perkinsus</taxon>
    </lineage>
</organism>
<dbReference type="EMBL" id="JABANM010032257">
    <property type="protein sequence ID" value="KAF4703237.1"/>
    <property type="molecule type" value="Genomic_DNA"/>
</dbReference>
<accession>A0A7J6Q4U9</accession>
<feature type="non-terminal residue" evidence="1">
    <location>
        <position position="60"/>
    </location>
</feature>
<evidence type="ECO:0000313" key="1">
    <source>
        <dbReference type="EMBL" id="KAF4703237.1"/>
    </source>
</evidence>
<protein>
    <submittedName>
        <fullName evidence="1">Uncharacterized protein</fullName>
    </submittedName>
</protein>
<dbReference type="Proteomes" id="UP000574390">
    <property type="component" value="Unassembled WGS sequence"/>
</dbReference>
<reference evidence="1 2" key="1">
    <citation type="submission" date="2020-04" db="EMBL/GenBank/DDBJ databases">
        <title>Perkinsus olseni comparative genomics.</title>
        <authorList>
            <person name="Bogema D.R."/>
        </authorList>
    </citation>
    <scope>NUCLEOTIDE SEQUENCE [LARGE SCALE GENOMIC DNA]</scope>
    <source>
        <strain evidence="1">ATCC PRA-205</strain>
    </source>
</reference>
<sequence>RNAAIVSPTPTFSLICHTGLPLSPMSSQWGRYAIWWQQQWGRYAIWWPQQWGRYAIWWQQ</sequence>
<name>A0A7J6Q4U9_PEROL</name>
<dbReference type="AlphaFoldDB" id="A0A7J6Q4U9"/>